<comment type="similarity">
    <text evidence="2 6">Belongs to the drug/metabolite transporter (DMT) superfamily. Plant drug/metabolite exporter (P-DME) (TC 2.A.7.4) family.</text>
</comment>
<dbReference type="SUPFAM" id="SSF103481">
    <property type="entry name" value="Multidrug resistance efflux transporter EmrE"/>
    <property type="match status" value="2"/>
</dbReference>
<evidence type="ECO:0000256" key="3">
    <source>
        <dbReference type="ARBA" id="ARBA00022692"/>
    </source>
</evidence>
<organism evidence="9 10">
    <name type="scientific">Urochloa decumbens</name>
    <dbReference type="NCBI Taxonomy" id="240449"/>
    <lineage>
        <taxon>Eukaryota</taxon>
        <taxon>Viridiplantae</taxon>
        <taxon>Streptophyta</taxon>
        <taxon>Embryophyta</taxon>
        <taxon>Tracheophyta</taxon>
        <taxon>Spermatophyta</taxon>
        <taxon>Magnoliopsida</taxon>
        <taxon>Liliopsida</taxon>
        <taxon>Poales</taxon>
        <taxon>Poaceae</taxon>
        <taxon>PACMAD clade</taxon>
        <taxon>Panicoideae</taxon>
        <taxon>Panicodae</taxon>
        <taxon>Paniceae</taxon>
        <taxon>Melinidinae</taxon>
        <taxon>Urochloa</taxon>
    </lineage>
</organism>
<feature type="region of interest" description="Disordered" evidence="7">
    <location>
        <begin position="331"/>
        <end position="376"/>
    </location>
</feature>
<reference evidence="10" key="1">
    <citation type="submission" date="2024-06" db="EMBL/GenBank/DDBJ databases">
        <authorList>
            <person name="Ryan C."/>
        </authorList>
    </citation>
    <scope>NUCLEOTIDE SEQUENCE [LARGE SCALE GENOMIC DNA]</scope>
</reference>
<dbReference type="EMBL" id="OZ075120">
    <property type="protein sequence ID" value="CAL4896133.1"/>
    <property type="molecule type" value="Genomic_DNA"/>
</dbReference>
<keyword evidence="10" id="KW-1185">Reference proteome</keyword>
<name>A0ABC8VT28_9POAL</name>
<keyword evidence="4 6" id="KW-1133">Transmembrane helix</keyword>
<feature type="domain" description="EamA" evidence="8">
    <location>
        <begin position="10"/>
        <end position="147"/>
    </location>
</feature>
<dbReference type="InterPro" id="IPR000620">
    <property type="entry name" value="EamA_dom"/>
</dbReference>
<evidence type="ECO:0000313" key="9">
    <source>
        <dbReference type="EMBL" id="CAL4896133.1"/>
    </source>
</evidence>
<feature type="domain" description="EamA" evidence="8">
    <location>
        <begin position="185"/>
        <end position="323"/>
    </location>
</feature>
<evidence type="ECO:0000256" key="7">
    <source>
        <dbReference type="SAM" id="MobiDB-lite"/>
    </source>
</evidence>
<feature type="transmembrane region" description="Helical" evidence="6">
    <location>
        <begin position="306"/>
        <end position="324"/>
    </location>
</feature>
<dbReference type="AlphaFoldDB" id="A0ABC8VT28"/>
<feature type="transmembrane region" description="Helical" evidence="6">
    <location>
        <begin position="215"/>
        <end position="235"/>
    </location>
</feature>
<feature type="compositionally biased region" description="Basic and acidic residues" evidence="7">
    <location>
        <begin position="350"/>
        <end position="360"/>
    </location>
</feature>
<accession>A0ABC8VT28</accession>
<dbReference type="InterPro" id="IPR037185">
    <property type="entry name" value="EmrE-like"/>
</dbReference>
<proteinExistence type="inferred from homology"/>
<dbReference type="Proteomes" id="UP001497457">
    <property type="component" value="Chromosome 10rd"/>
</dbReference>
<feature type="transmembrane region" description="Helical" evidence="6">
    <location>
        <begin position="280"/>
        <end position="300"/>
    </location>
</feature>
<feature type="compositionally biased region" description="Basic and acidic residues" evidence="7">
    <location>
        <begin position="331"/>
        <end position="343"/>
    </location>
</feature>
<dbReference type="GO" id="GO:0016020">
    <property type="term" value="C:membrane"/>
    <property type="evidence" value="ECO:0007669"/>
    <property type="project" value="UniProtKB-SubCell"/>
</dbReference>
<feature type="transmembrane region" description="Helical" evidence="6">
    <location>
        <begin position="7"/>
        <end position="29"/>
    </location>
</feature>
<dbReference type="PANTHER" id="PTHR31218">
    <property type="entry name" value="WAT1-RELATED PROTEIN"/>
    <property type="match status" value="1"/>
</dbReference>
<evidence type="ECO:0000256" key="4">
    <source>
        <dbReference type="ARBA" id="ARBA00022989"/>
    </source>
</evidence>
<evidence type="ECO:0000256" key="1">
    <source>
        <dbReference type="ARBA" id="ARBA00004141"/>
    </source>
</evidence>
<protein>
    <recommendedName>
        <fullName evidence="6">WAT1-related protein</fullName>
    </recommendedName>
</protein>
<comment type="subcellular location">
    <subcellularLocation>
        <location evidence="1 6">Membrane</location>
        <topology evidence="1 6">Multi-pass membrane protein</topology>
    </subcellularLocation>
</comment>
<evidence type="ECO:0000256" key="5">
    <source>
        <dbReference type="ARBA" id="ARBA00023136"/>
    </source>
</evidence>
<feature type="transmembrane region" description="Helical" evidence="6">
    <location>
        <begin position="35"/>
        <end position="57"/>
    </location>
</feature>
<feature type="transmembrane region" description="Helical" evidence="6">
    <location>
        <begin position="247"/>
        <end position="268"/>
    </location>
</feature>
<dbReference type="Pfam" id="PF00892">
    <property type="entry name" value="EamA"/>
    <property type="match status" value="2"/>
</dbReference>
<feature type="transmembrane region" description="Helical" evidence="6">
    <location>
        <begin position="69"/>
        <end position="88"/>
    </location>
</feature>
<evidence type="ECO:0000256" key="6">
    <source>
        <dbReference type="RuleBase" id="RU363077"/>
    </source>
</evidence>
<sequence length="376" mass="41312">MDARLKPYGVAIVIQLIYTGMFIVSKAAFDHGMSSYVFVFYRQAAGSVLLLPLALLLNRRTARSMSFMVLLKLFFCALIGVTLSLNLYHVSLKFTSATVASATDNSAPAITFFLALLLRMEHVKLKSWSGIAKLTGVALCVAGVLVIAFYTGPGLSPVNHHRAFAPHSSGPSPPVANPTRGAWVKWTFLMVVANVAWSLWIVMQAAVLKEYPNKMLVTAVQCVFSTMQSFVVAAVAERDFSRWKLRLDISLLAIFYSGFVVIGAAYYLQAWCVEMKGPVFLAVWTPLCFVFTMFCSSFFLGEIVHLGSILGGVILVGGFYSVLWGKSKESKMDDGAHEDEQVQHKKHAAKDKEGQDHEMDAMQSTEPSSVLPAEQV</sequence>
<evidence type="ECO:0000313" key="10">
    <source>
        <dbReference type="Proteomes" id="UP001497457"/>
    </source>
</evidence>
<gene>
    <name evidence="9" type="ORF">URODEC1_LOCUS6454</name>
</gene>
<keyword evidence="5 6" id="KW-0472">Membrane</keyword>
<reference evidence="9 10" key="2">
    <citation type="submission" date="2024-10" db="EMBL/GenBank/DDBJ databases">
        <authorList>
            <person name="Ryan C."/>
        </authorList>
    </citation>
    <scope>NUCLEOTIDE SEQUENCE [LARGE SCALE GENOMIC DNA]</scope>
</reference>
<dbReference type="InterPro" id="IPR030184">
    <property type="entry name" value="WAT1-related"/>
</dbReference>
<keyword evidence="3 6" id="KW-0812">Transmembrane</keyword>
<feature type="transmembrane region" description="Helical" evidence="6">
    <location>
        <begin position="94"/>
        <end position="118"/>
    </location>
</feature>
<feature type="transmembrane region" description="Helical" evidence="6">
    <location>
        <begin position="130"/>
        <end position="150"/>
    </location>
</feature>
<evidence type="ECO:0000256" key="2">
    <source>
        <dbReference type="ARBA" id="ARBA00007635"/>
    </source>
</evidence>
<feature type="transmembrane region" description="Helical" evidence="6">
    <location>
        <begin position="183"/>
        <end position="203"/>
    </location>
</feature>
<evidence type="ECO:0000259" key="8">
    <source>
        <dbReference type="Pfam" id="PF00892"/>
    </source>
</evidence>